<comment type="caution">
    <text evidence="1">The sequence shown here is derived from an EMBL/GenBank/DDBJ whole genome shotgun (WGS) entry which is preliminary data.</text>
</comment>
<name>A0AAE4LMN0_9BACT</name>
<dbReference type="Proteomes" id="UP001181347">
    <property type="component" value="Unassembled WGS sequence"/>
</dbReference>
<gene>
    <name evidence="1" type="ORF">RVH17_10770</name>
</gene>
<sequence>MSDNNRSVNSEQMRNLRLRQPHAVVLHANVQAGLAVCRLVNDNLPSVHRNKDTNKPEISKIRRSDYFTATQIQFALPYPKVKESVLLLSHQLLEILAIIAPIAFAVTGKIPNIHYFPKPKRQLLTVPDKSFGSATKKTVT</sequence>
<dbReference type="RefSeq" id="WP_229107539.1">
    <property type="nucleotide sequence ID" value="NZ_BAAFKU010000003.1"/>
</dbReference>
<dbReference type="GeneID" id="69498240"/>
<evidence type="ECO:0000313" key="1">
    <source>
        <dbReference type="EMBL" id="MDU0260575.1"/>
    </source>
</evidence>
<accession>A0AAE4LMN0</accession>
<evidence type="ECO:0000313" key="2">
    <source>
        <dbReference type="Proteomes" id="UP001181347"/>
    </source>
</evidence>
<protein>
    <submittedName>
        <fullName evidence="1">Uncharacterized protein</fullName>
    </submittedName>
</protein>
<dbReference type="AlphaFoldDB" id="A0AAE4LMN0"/>
<organism evidence="1 2">
    <name type="scientific">Alistipes finegoldii</name>
    <dbReference type="NCBI Taxonomy" id="214856"/>
    <lineage>
        <taxon>Bacteria</taxon>
        <taxon>Pseudomonadati</taxon>
        <taxon>Bacteroidota</taxon>
        <taxon>Bacteroidia</taxon>
        <taxon>Bacteroidales</taxon>
        <taxon>Rikenellaceae</taxon>
        <taxon>Alistipes</taxon>
    </lineage>
</organism>
<reference evidence="1" key="1">
    <citation type="submission" date="2023-10" db="EMBL/GenBank/DDBJ databases">
        <title>Genome Sequence of the Bacteria from From Gut Wall in Crohn's Disease.</title>
        <authorList>
            <person name="Rodriguez-Palacios A."/>
        </authorList>
    </citation>
    <scope>NUCLEOTIDE SEQUENCE</scope>
    <source>
        <strain evidence="1">CavFT-hAR58</strain>
    </source>
</reference>
<proteinExistence type="predicted"/>
<dbReference type="EMBL" id="JAWDES010000005">
    <property type="protein sequence ID" value="MDU0260575.1"/>
    <property type="molecule type" value="Genomic_DNA"/>
</dbReference>